<proteinExistence type="inferred from homology"/>
<evidence type="ECO:0000313" key="11">
    <source>
        <dbReference type="Proteomes" id="UP000677016"/>
    </source>
</evidence>
<feature type="compositionally biased region" description="Gly residues" evidence="7">
    <location>
        <begin position="212"/>
        <end position="222"/>
    </location>
</feature>
<dbReference type="GO" id="GO:0005886">
    <property type="term" value="C:plasma membrane"/>
    <property type="evidence" value="ECO:0007669"/>
    <property type="project" value="UniProtKB-SubCell"/>
</dbReference>
<feature type="region of interest" description="Disordered" evidence="7">
    <location>
        <begin position="173"/>
        <end position="222"/>
    </location>
</feature>
<dbReference type="EMBL" id="JAGSNF010000026">
    <property type="protein sequence ID" value="MBR7744942.1"/>
    <property type="molecule type" value="Genomic_DNA"/>
</dbReference>
<protein>
    <submittedName>
        <fullName evidence="10">DUF421 domain-containing protein</fullName>
    </submittedName>
</protein>
<comment type="similarity">
    <text evidence="2">Belongs to the UPF0702 family.</text>
</comment>
<name>A0A941DEQ9_9MICO</name>
<evidence type="ECO:0000256" key="4">
    <source>
        <dbReference type="ARBA" id="ARBA00022692"/>
    </source>
</evidence>
<gene>
    <name evidence="10" type="ORF">KC207_16740</name>
</gene>
<evidence type="ECO:0000256" key="8">
    <source>
        <dbReference type="SAM" id="Phobius"/>
    </source>
</evidence>
<comment type="subcellular location">
    <subcellularLocation>
        <location evidence="1">Cell membrane</location>
        <topology evidence="1">Multi-pass membrane protein</topology>
    </subcellularLocation>
</comment>
<feature type="compositionally biased region" description="Basic and acidic residues" evidence="7">
    <location>
        <begin position="194"/>
        <end position="205"/>
    </location>
</feature>
<evidence type="ECO:0000256" key="5">
    <source>
        <dbReference type="ARBA" id="ARBA00022989"/>
    </source>
</evidence>
<keyword evidence="11" id="KW-1185">Reference proteome</keyword>
<dbReference type="Proteomes" id="UP000677016">
    <property type="component" value="Unassembled WGS sequence"/>
</dbReference>
<dbReference type="PANTHER" id="PTHR34582:SF6">
    <property type="entry name" value="UPF0702 TRANSMEMBRANE PROTEIN YCAP"/>
    <property type="match status" value="1"/>
</dbReference>
<organism evidence="10 11">
    <name type="scientific">Phycicoccus avicenniae</name>
    <dbReference type="NCBI Taxonomy" id="2828860"/>
    <lineage>
        <taxon>Bacteria</taxon>
        <taxon>Bacillati</taxon>
        <taxon>Actinomycetota</taxon>
        <taxon>Actinomycetes</taxon>
        <taxon>Micrococcales</taxon>
        <taxon>Intrasporangiaceae</taxon>
        <taxon>Phycicoccus</taxon>
    </lineage>
</organism>
<dbReference type="Pfam" id="PF04239">
    <property type="entry name" value="DUF421"/>
    <property type="match status" value="1"/>
</dbReference>
<dbReference type="PANTHER" id="PTHR34582">
    <property type="entry name" value="UPF0702 TRANSMEMBRANE PROTEIN YCAP"/>
    <property type="match status" value="1"/>
</dbReference>
<feature type="transmembrane region" description="Helical" evidence="8">
    <location>
        <begin position="70"/>
        <end position="88"/>
    </location>
</feature>
<evidence type="ECO:0000256" key="7">
    <source>
        <dbReference type="SAM" id="MobiDB-lite"/>
    </source>
</evidence>
<feature type="transmembrane region" description="Helical" evidence="8">
    <location>
        <begin position="45"/>
        <end position="64"/>
    </location>
</feature>
<reference evidence="10" key="1">
    <citation type="submission" date="2021-04" db="EMBL/GenBank/DDBJ databases">
        <title>Phycicoccus avicenniae sp. nov., a novel endophytic actinomycetes isolated from branch of Avicennia mariana.</title>
        <authorList>
            <person name="Tuo L."/>
        </authorList>
    </citation>
    <scope>NUCLEOTIDE SEQUENCE</scope>
    <source>
        <strain evidence="10">BSK3Z-2</strain>
    </source>
</reference>
<dbReference type="RefSeq" id="WP_211604468.1">
    <property type="nucleotide sequence ID" value="NZ_JAGSNF010000026.1"/>
</dbReference>
<evidence type="ECO:0000256" key="6">
    <source>
        <dbReference type="ARBA" id="ARBA00023136"/>
    </source>
</evidence>
<keyword evidence="4 8" id="KW-0812">Transmembrane</keyword>
<keyword evidence="3" id="KW-1003">Cell membrane</keyword>
<keyword evidence="5 8" id="KW-1133">Transmembrane helix</keyword>
<comment type="caution">
    <text evidence="10">The sequence shown here is derived from an EMBL/GenBank/DDBJ whole genome shotgun (WGS) entry which is preliminary data.</text>
</comment>
<evidence type="ECO:0000313" key="10">
    <source>
        <dbReference type="EMBL" id="MBR7744942.1"/>
    </source>
</evidence>
<keyword evidence="6 8" id="KW-0472">Membrane</keyword>
<evidence type="ECO:0000256" key="3">
    <source>
        <dbReference type="ARBA" id="ARBA00022475"/>
    </source>
</evidence>
<sequence length="222" mass="22860">MDALVAHLGISAFGALGVALSATVLYVAVAVVLRVWGRRASASASTGTIALLTLVGSIAARATLGEWPTLAGGLVAIGTILVLERAFGRWSSAVRGLRRTRRGRRGRDPVVLMVGARIHHDELHRAGLTEAALWGVLRQHGIGHRADVGVVVLETRGHVSVLRSDHRLERSALAGVRGGEDVPDAMLSPDEGPDGGRRGGGRDGDGSDAGSPDGGTRGSGDG</sequence>
<dbReference type="Gene3D" id="3.30.240.20">
    <property type="entry name" value="bsu07140 like domains"/>
    <property type="match status" value="1"/>
</dbReference>
<feature type="domain" description="YetF C-terminal" evidence="9">
    <location>
        <begin position="108"/>
        <end position="166"/>
    </location>
</feature>
<evidence type="ECO:0000256" key="2">
    <source>
        <dbReference type="ARBA" id="ARBA00006448"/>
    </source>
</evidence>
<evidence type="ECO:0000256" key="1">
    <source>
        <dbReference type="ARBA" id="ARBA00004651"/>
    </source>
</evidence>
<dbReference type="AlphaFoldDB" id="A0A941DEQ9"/>
<dbReference type="InterPro" id="IPR007353">
    <property type="entry name" value="DUF421"/>
</dbReference>
<feature type="transmembrane region" description="Helical" evidence="8">
    <location>
        <begin position="12"/>
        <end position="33"/>
    </location>
</feature>
<evidence type="ECO:0000259" key="9">
    <source>
        <dbReference type="Pfam" id="PF04239"/>
    </source>
</evidence>
<dbReference type="InterPro" id="IPR023090">
    <property type="entry name" value="UPF0702_alpha/beta_dom_sf"/>
</dbReference>
<accession>A0A941DEQ9</accession>